<sequence>MKLRLTKSRRANPRRKPTDLPSPPTRDRTVDARLHVLDHLVVDIDDKPVAVVDDLELTGIETGTDIDPDAPPPRVDAILSGNALPTRIFGGRPPDSRLDRLEWNDVDRIGVCVHLSVEGARLDHLWVERWTADRVIGRIPGARHAAE</sequence>
<feature type="region of interest" description="Disordered" evidence="1">
    <location>
        <begin position="1"/>
        <end position="28"/>
    </location>
</feature>
<reference evidence="2 3" key="1">
    <citation type="submission" date="2023-08" db="EMBL/GenBank/DDBJ databases">
        <authorList>
            <person name="Girao M."/>
            <person name="Carvalho M.F."/>
        </authorList>
    </citation>
    <scope>NUCLEOTIDE SEQUENCE [LARGE SCALE GENOMIC DNA]</scope>
    <source>
        <strain evidence="2 3">CC-R104</strain>
    </source>
</reference>
<dbReference type="EMBL" id="JAUZMZ010000151">
    <property type="protein sequence ID" value="MEE2034491.1"/>
    <property type="molecule type" value="Genomic_DNA"/>
</dbReference>
<name>A0ABU7JWU6_9NOCA</name>
<gene>
    <name evidence="2" type="ORF">Q8814_20620</name>
</gene>
<comment type="caution">
    <text evidence="2">The sequence shown here is derived from an EMBL/GenBank/DDBJ whole genome shotgun (WGS) entry which is preliminary data.</text>
</comment>
<protein>
    <submittedName>
        <fullName evidence="2">Uncharacterized protein</fullName>
    </submittedName>
</protein>
<evidence type="ECO:0000313" key="2">
    <source>
        <dbReference type="EMBL" id="MEE2034491.1"/>
    </source>
</evidence>
<dbReference type="RefSeq" id="WP_330153860.1">
    <property type="nucleotide sequence ID" value="NZ_JAUZMZ010000151.1"/>
</dbReference>
<proteinExistence type="predicted"/>
<evidence type="ECO:0000256" key="1">
    <source>
        <dbReference type="SAM" id="MobiDB-lite"/>
    </source>
</evidence>
<dbReference type="Proteomes" id="UP001331936">
    <property type="component" value="Unassembled WGS sequence"/>
</dbReference>
<feature type="compositionally biased region" description="Basic residues" evidence="1">
    <location>
        <begin position="1"/>
        <end position="15"/>
    </location>
</feature>
<evidence type="ECO:0000313" key="3">
    <source>
        <dbReference type="Proteomes" id="UP001331936"/>
    </source>
</evidence>
<keyword evidence="3" id="KW-1185">Reference proteome</keyword>
<organism evidence="2 3">
    <name type="scientific">Rhodococcus chondri</name>
    <dbReference type="NCBI Taxonomy" id="3065941"/>
    <lineage>
        <taxon>Bacteria</taxon>
        <taxon>Bacillati</taxon>
        <taxon>Actinomycetota</taxon>
        <taxon>Actinomycetes</taxon>
        <taxon>Mycobacteriales</taxon>
        <taxon>Nocardiaceae</taxon>
        <taxon>Rhodococcus</taxon>
    </lineage>
</organism>
<accession>A0ABU7JWU6</accession>